<organism evidence="2 3">
    <name type="scientific">Marinobacterium aestuariivivens</name>
    <dbReference type="NCBI Taxonomy" id="1698799"/>
    <lineage>
        <taxon>Bacteria</taxon>
        <taxon>Pseudomonadati</taxon>
        <taxon>Pseudomonadota</taxon>
        <taxon>Gammaproteobacteria</taxon>
        <taxon>Oceanospirillales</taxon>
        <taxon>Oceanospirillaceae</taxon>
        <taxon>Marinobacterium</taxon>
    </lineage>
</organism>
<comment type="caution">
    <text evidence="2">The sequence shown here is derived from an EMBL/GenBank/DDBJ whole genome shotgun (WGS) entry which is preliminary data.</text>
</comment>
<evidence type="ECO:0000259" key="1">
    <source>
        <dbReference type="Pfam" id="PF04069"/>
    </source>
</evidence>
<name>A0ABW2A9N3_9GAMM</name>
<dbReference type="InterPro" id="IPR007210">
    <property type="entry name" value="ABC_Gly_betaine_transp_sub-bd"/>
</dbReference>
<dbReference type="SUPFAM" id="SSF53850">
    <property type="entry name" value="Periplasmic binding protein-like II"/>
    <property type="match status" value="1"/>
</dbReference>
<dbReference type="EMBL" id="JBHSWE010000002">
    <property type="protein sequence ID" value="MFC6674145.1"/>
    <property type="molecule type" value="Genomic_DNA"/>
</dbReference>
<keyword evidence="3" id="KW-1185">Reference proteome</keyword>
<feature type="domain" description="ABC-type glycine betaine transport system substrate-binding" evidence="1">
    <location>
        <begin position="25"/>
        <end position="290"/>
    </location>
</feature>
<sequence>MRTLIKHLGAPLLAAIVATGAEARSIVIGGKNFTEQQLLAEMTAQYLDHLGYQVERRTGMSSTTVRRAQETGQVDLYWEYTGTSLLIYNKLEEGIGSPEAVYQKVKTLDAQKGLVWLQPSGANNTYALAMQRADAEANGITTLSELAQALNDGRELTLATNAEWYVRDDGFKALQTAYGLKMERSDIMRLDTDLTHVALNEGIVDIALVFATDGRIPAFDLVLLEDDKAFFPAYVVTPVVREEVLEANPLLAAQLNVLSARLDNDTLSALNARIDVDRGVIEQVAEEFLRSSGLR</sequence>
<reference evidence="3" key="1">
    <citation type="journal article" date="2019" name="Int. J. Syst. Evol. Microbiol.">
        <title>The Global Catalogue of Microorganisms (GCM) 10K type strain sequencing project: providing services to taxonomists for standard genome sequencing and annotation.</title>
        <authorList>
            <consortium name="The Broad Institute Genomics Platform"/>
            <consortium name="The Broad Institute Genome Sequencing Center for Infectious Disease"/>
            <person name="Wu L."/>
            <person name="Ma J."/>
        </authorList>
    </citation>
    <scope>NUCLEOTIDE SEQUENCE [LARGE SCALE GENOMIC DNA]</scope>
    <source>
        <strain evidence="3">NBRC 111756</strain>
    </source>
</reference>
<dbReference type="Gene3D" id="3.40.190.120">
    <property type="entry name" value="Osmoprotection protein (prox), domain 2"/>
    <property type="match status" value="1"/>
</dbReference>
<dbReference type="RefSeq" id="WP_379913837.1">
    <property type="nucleotide sequence ID" value="NZ_JBHSWE010000002.1"/>
</dbReference>
<dbReference type="CDD" id="cd13611">
    <property type="entry name" value="PBP2_YehZ"/>
    <property type="match status" value="1"/>
</dbReference>
<proteinExistence type="predicted"/>
<evidence type="ECO:0000313" key="2">
    <source>
        <dbReference type="EMBL" id="MFC6674145.1"/>
    </source>
</evidence>
<accession>A0ABW2A9N3</accession>
<gene>
    <name evidence="2" type="ORF">ACFQDL_31610</name>
</gene>
<dbReference type="Pfam" id="PF04069">
    <property type="entry name" value="OpuAC"/>
    <property type="match status" value="1"/>
</dbReference>
<dbReference type="Gene3D" id="3.40.190.10">
    <property type="entry name" value="Periplasmic binding protein-like II"/>
    <property type="match status" value="1"/>
</dbReference>
<evidence type="ECO:0000313" key="3">
    <source>
        <dbReference type="Proteomes" id="UP001596422"/>
    </source>
</evidence>
<dbReference type="Proteomes" id="UP001596422">
    <property type="component" value="Unassembled WGS sequence"/>
</dbReference>
<protein>
    <submittedName>
        <fullName evidence="2">Glycine betaine ABC transporter substrate-binding protein</fullName>
    </submittedName>
</protein>